<evidence type="ECO:0000313" key="2">
    <source>
        <dbReference type="EMBL" id="QHT79483.1"/>
    </source>
</evidence>
<organism evidence="2">
    <name type="scientific">viral metagenome</name>
    <dbReference type="NCBI Taxonomy" id="1070528"/>
    <lineage>
        <taxon>unclassified sequences</taxon>
        <taxon>metagenomes</taxon>
        <taxon>organismal metagenomes</taxon>
    </lineage>
</organism>
<name>A0A6C0HHI8_9ZZZZ</name>
<evidence type="ECO:0000259" key="1">
    <source>
        <dbReference type="Pfam" id="PF13403"/>
    </source>
</evidence>
<dbReference type="InterPro" id="IPR006141">
    <property type="entry name" value="Intein_N"/>
</dbReference>
<accession>A0A6C0HHI8</accession>
<protein>
    <recommendedName>
        <fullName evidence="1">Hedgehog/Intein (Hint) domain-containing protein</fullName>
    </recommendedName>
</protein>
<sequence length="331" mass="36518">MTTTYNIHVQFTNVNDAIGGTGVASLDFNGSFTLNNNTNIIQNFFNSTNNNILLAPFAYDPAFPEPLPPGLTNNTYNPTTNALTVFLSNVNNDFASINNIPTPNAQIVIDANGVGVDYQVVLFDNLPLAFPNNAYNPFLAPIGNGILTITAGGSTAASNICFPANTPVTVDQGIIAIEKLDPSIHTINNKRIVAVTKTTSLKDYLVRLDKDSLGENVPSETTTISPEHKILYNGMLINAKYFIERFEHVYKVDYKGEFLYNVLMDDYSKMRVNNLTVETLHPDCDIAQRYNGNARSKKNSYIMKNMMNAVINNNVNNNNVVATNKGLTFRR</sequence>
<dbReference type="GO" id="GO:0016539">
    <property type="term" value="P:intein-mediated protein splicing"/>
    <property type="evidence" value="ECO:0007669"/>
    <property type="project" value="InterPro"/>
</dbReference>
<proteinExistence type="predicted"/>
<dbReference type="InterPro" id="IPR028992">
    <property type="entry name" value="Hedgehog/Intein_dom"/>
</dbReference>
<reference evidence="2" key="1">
    <citation type="journal article" date="2020" name="Nature">
        <title>Giant virus diversity and host interactions through global metagenomics.</title>
        <authorList>
            <person name="Schulz F."/>
            <person name="Roux S."/>
            <person name="Paez-Espino D."/>
            <person name="Jungbluth S."/>
            <person name="Walsh D.A."/>
            <person name="Denef V.J."/>
            <person name="McMahon K.D."/>
            <person name="Konstantinidis K.T."/>
            <person name="Eloe-Fadrosh E.A."/>
            <person name="Kyrpides N.C."/>
            <person name="Woyke T."/>
        </authorList>
    </citation>
    <scope>NUCLEOTIDE SEQUENCE</scope>
    <source>
        <strain evidence="2">GVMAG-M-3300023184-101</strain>
    </source>
</reference>
<dbReference type="AlphaFoldDB" id="A0A6C0HHI8"/>
<dbReference type="Pfam" id="PF13403">
    <property type="entry name" value="Hint_2"/>
    <property type="match status" value="1"/>
</dbReference>
<dbReference type="EMBL" id="MN739949">
    <property type="protein sequence ID" value="QHT79483.1"/>
    <property type="molecule type" value="Genomic_DNA"/>
</dbReference>
<dbReference type="PROSITE" id="PS50817">
    <property type="entry name" value="INTEIN_N_TER"/>
    <property type="match status" value="1"/>
</dbReference>
<feature type="domain" description="Hedgehog/Intein (Hint)" evidence="1">
    <location>
        <begin position="160"/>
        <end position="283"/>
    </location>
</feature>